<protein>
    <submittedName>
        <fullName evidence="2">Uncharacterized protein</fullName>
    </submittedName>
</protein>
<evidence type="ECO:0000313" key="2">
    <source>
        <dbReference type="EMBL" id="MBD2594559.1"/>
    </source>
</evidence>
<name>A0ABR8FT06_9NOSO</name>
<dbReference type="Proteomes" id="UP000603457">
    <property type="component" value="Unassembled WGS sequence"/>
</dbReference>
<dbReference type="RefSeq" id="WP_190967420.1">
    <property type="nucleotide sequence ID" value="NZ_JACJTB010000008.1"/>
</dbReference>
<keyword evidence="3" id="KW-1185">Reference proteome</keyword>
<accession>A0ABR8FT06</accession>
<proteinExistence type="predicted"/>
<evidence type="ECO:0000313" key="3">
    <source>
        <dbReference type="Proteomes" id="UP000603457"/>
    </source>
</evidence>
<sequence>MKVYLLDQEQDLGDSPRHMLQVGKAAQRSGSPTPPIGGRNRPPNPLQNYFFIFC</sequence>
<evidence type="ECO:0000256" key="1">
    <source>
        <dbReference type="SAM" id="MobiDB-lite"/>
    </source>
</evidence>
<feature type="region of interest" description="Disordered" evidence="1">
    <location>
        <begin position="23"/>
        <end position="44"/>
    </location>
</feature>
<reference evidence="2 3" key="1">
    <citation type="journal article" date="2020" name="ISME J.">
        <title>Comparative genomics reveals insights into cyanobacterial evolution and habitat adaptation.</title>
        <authorList>
            <person name="Chen M.Y."/>
            <person name="Teng W.K."/>
            <person name="Zhao L."/>
            <person name="Hu C.X."/>
            <person name="Zhou Y.K."/>
            <person name="Han B.P."/>
            <person name="Song L.R."/>
            <person name="Shu W.S."/>
        </authorList>
    </citation>
    <scope>NUCLEOTIDE SEQUENCE [LARGE SCALE GENOMIC DNA]</scope>
    <source>
        <strain evidence="2 3">FACHB-130</strain>
    </source>
</reference>
<dbReference type="EMBL" id="JACJTB010000008">
    <property type="protein sequence ID" value="MBD2594559.1"/>
    <property type="molecule type" value="Genomic_DNA"/>
</dbReference>
<comment type="caution">
    <text evidence="2">The sequence shown here is derived from an EMBL/GenBank/DDBJ whole genome shotgun (WGS) entry which is preliminary data.</text>
</comment>
<gene>
    <name evidence="2" type="ORF">H6G74_09500</name>
</gene>
<organism evidence="2 3">
    <name type="scientific">Nostoc spongiaeforme FACHB-130</name>
    <dbReference type="NCBI Taxonomy" id="1357510"/>
    <lineage>
        <taxon>Bacteria</taxon>
        <taxon>Bacillati</taxon>
        <taxon>Cyanobacteriota</taxon>
        <taxon>Cyanophyceae</taxon>
        <taxon>Nostocales</taxon>
        <taxon>Nostocaceae</taxon>
        <taxon>Nostoc</taxon>
    </lineage>
</organism>